<feature type="transmembrane region" description="Helical" evidence="9">
    <location>
        <begin position="87"/>
        <end position="106"/>
    </location>
</feature>
<evidence type="ECO:0000313" key="11">
    <source>
        <dbReference type="EMBL" id="GAA2093059.1"/>
    </source>
</evidence>
<evidence type="ECO:0000313" key="12">
    <source>
        <dbReference type="Proteomes" id="UP001500984"/>
    </source>
</evidence>
<keyword evidence="3" id="KW-1003">Cell membrane</keyword>
<evidence type="ECO:0000256" key="5">
    <source>
        <dbReference type="ARBA" id="ARBA00022692"/>
    </source>
</evidence>
<dbReference type="PANTHER" id="PTHR35011">
    <property type="entry name" value="2,3-DIKETO-L-GULONATE TRAP TRANSPORTER SMALL PERMEASE PROTEIN YIAM"/>
    <property type="match status" value="1"/>
</dbReference>
<keyword evidence="4" id="KW-0997">Cell inner membrane</keyword>
<keyword evidence="2" id="KW-0813">Transport</keyword>
<feature type="transmembrane region" description="Helical" evidence="9">
    <location>
        <begin position="126"/>
        <end position="148"/>
    </location>
</feature>
<keyword evidence="7 9" id="KW-0472">Membrane</keyword>
<dbReference type="Proteomes" id="UP001500984">
    <property type="component" value="Unassembled WGS sequence"/>
</dbReference>
<evidence type="ECO:0000256" key="3">
    <source>
        <dbReference type="ARBA" id="ARBA00022475"/>
    </source>
</evidence>
<feature type="transmembrane region" description="Helical" evidence="9">
    <location>
        <begin position="49"/>
        <end position="66"/>
    </location>
</feature>
<feature type="domain" description="Tripartite ATP-independent periplasmic transporters DctQ component" evidence="10">
    <location>
        <begin position="23"/>
        <end position="154"/>
    </location>
</feature>
<protein>
    <recommendedName>
        <fullName evidence="10">Tripartite ATP-independent periplasmic transporters DctQ component domain-containing protein</fullName>
    </recommendedName>
</protein>
<evidence type="ECO:0000256" key="1">
    <source>
        <dbReference type="ARBA" id="ARBA00004429"/>
    </source>
</evidence>
<feature type="transmembrane region" description="Helical" evidence="9">
    <location>
        <begin position="12"/>
        <end position="37"/>
    </location>
</feature>
<gene>
    <name evidence="11" type="ORF">GCM10009823_11200</name>
</gene>
<evidence type="ECO:0000256" key="9">
    <source>
        <dbReference type="SAM" id="Phobius"/>
    </source>
</evidence>
<evidence type="ECO:0000256" key="7">
    <source>
        <dbReference type="ARBA" id="ARBA00023136"/>
    </source>
</evidence>
<evidence type="ECO:0000256" key="2">
    <source>
        <dbReference type="ARBA" id="ARBA00022448"/>
    </source>
</evidence>
<keyword evidence="6 9" id="KW-1133">Transmembrane helix</keyword>
<name>A0ABN2WI47_9MICO</name>
<dbReference type="EMBL" id="BAAAPZ010000003">
    <property type="protein sequence ID" value="GAA2093059.1"/>
    <property type="molecule type" value="Genomic_DNA"/>
</dbReference>
<keyword evidence="12" id="KW-1185">Reference proteome</keyword>
<evidence type="ECO:0000256" key="8">
    <source>
        <dbReference type="ARBA" id="ARBA00038436"/>
    </source>
</evidence>
<evidence type="ECO:0000256" key="6">
    <source>
        <dbReference type="ARBA" id="ARBA00022989"/>
    </source>
</evidence>
<reference evidence="11 12" key="1">
    <citation type="journal article" date="2019" name="Int. J. Syst. Evol. Microbiol.">
        <title>The Global Catalogue of Microorganisms (GCM) 10K type strain sequencing project: providing services to taxonomists for standard genome sequencing and annotation.</title>
        <authorList>
            <consortium name="The Broad Institute Genomics Platform"/>
            <consortium name="The Broad Institute Genome Sequencing Center for Infectious Disease"/>
            <person name="Wu L."/>
            <person name="Ma J."/>
        </authorList>
    </citation>
    <scope>NUCLEOTIDE SEQUENCE [LARGE SCALE GENOMIC DNA]</scope>
    <source>
        <strain evidence="11 12">JCM 15900</strain>
    </source>
</reference>
<comment type="subcellular location">
    <subcellularLocation>
        <location evidence="1">Cell inner membrane</location>
        <topology evidence="1">Multi-pass membrane protein</topology>
    </subcellularLocation>
</comment>
<organism evidence="11 12">
    <name type="scientific">Brevibacterium salitolerans</name>
    <dbReference type="NCBI Taxonomy" id="1403566"/>
    <lineage>
        <taxon>Bacteria</taxon>
        <taxon>Bacillati</taxon>
        <taxon>Actinomycetota</taxon>
        <taxon>Actinomycetes</taxon>
        <taxon>Micrococcales</taxon>
        <taxon>Brevibacteriaceae</taxon>
        <taxon>Brevibacterium</taxon>
    </lineage>
</organism>
<dbReference type="InterPro" id="IPR007387">
    <property type="entry name" value="TRAP_DctQ"/>
</dbReference>
<dbReference type="Pfam" id="PF04290">
    <property type="entry name" value="DctQ"/>
    <property type="match status" value="1"/>
</dbReference>
<dbReference type="RefSeq" id="WP_291798235.1">
    <property type="nucleotide sequence ID" value="NZ_BAAAPZ010000003.1"/>
</dbReference>
<sequence length="178" mass="19561">MHNLNQLIDRLLSAITGVAVIAMMLHVVAHALMRFFFNAPLYGTNEIVAFWWLPAVALLGIPAAHLQKEHITVTIMLENLNARTANVFRIFACAVGALISLGFAWFGLEEAMKNTQIGSTAGVTDIITWPVYYLVPLVFLMLLVLYILDIVVIARTGRSDVDPLTGETVSNEPTEAPL</sequence>
<comment type="similarity">
    <text evidence="8">Belongs to the TRAP transporter small permease family.</text>
</comment>
<dbReference type="PANTHER" id="PTHR35011:SF10">
    <property type="entry name" value="TRAP TRANSPORTER SMALL PERMEASE PROTEIN"/>
    <property type="match status" value="1"/>
</dbReference>
<proteinExistence type="inferred from homology"/>
<comment type="caution">
    <text evidence="11">The sequence shown here is derived from an EMBL/GenBank/DDBJ whole genome shotgun (WGS) entry which is preliminary data.</text>
</comment>
<evidence type="ECO:0000259" key="10">
    <source>
        <dbReference type="Pfam" id="PF04290"/>
    </source>
</evidence>
<dbReference type="InterPro" id="IPR055348">
    <property type="entry name" value="DctQ"/>
</dbReference>
<evidence type="ECO:0000256" key="4">
    <source>
        <dbReference type="ARBA" id="ARBA00022519"/>
    </source>
</evidence>
<accession>A0ABN2WI47</accession>
<keyword evidence="5 9" id="KW-0812">Transmembrane</keyword>